<dbReference type="EMBL" id="BLXT01007807">
    <property type="protein sequence ID" value="GFO42582.1"/>
    <property type="molecule type" value="Genomic_DNA"/>
</dbReference>
<protein>
    <submittedName>
        <fullName evidence="1">Uncharacterized protein</fullName>
    </submittedName>
</protein>
<dbReference type="Proteomes" id="UP000735302">
    <property type="component" value="Unassembled WGS sequence"/>
</dbReference>
<accession>A0AAV4DEC0</accession>
<comment type="caution">
    <text evidence="1">The sequence shown here is derived from an EMBL/GenBank/DDBJ whole genome shotgun (WGS) entry which is preliminary data.</text>
</comment>
<dbReference type="AlphaFoldDB" id="A0AAV4DEC0"/>
<keyword evidence="2" id="KW-1185">Reference proteome</keyword>
<reference evidence="1 2" key="1">
    <citation type="journal article" date="2021" name="Elife">
        <title>Chloroplast acquisition without the gene transfer in kleptoplastic sea slugs, Plakobranchus ocellatus.</title>
        <authorList>
            <person name="Maeda T."/>
            <person name="Takahashi S."/>
            <person name="Yoshida T."/>
            <person name="Shimamura S."/>
            <person name="Takaki Y."/>
            <person name="Nagai Y."/>
            <person name="Toyoda A."/>
            <person name="Suzuki Y."/>
            <person name="Arimoto A."/>
            <person name="Ishii H."/>
            <person name="Satoh N."/>
            <person name="Nishiyama T."/>
            <person name="Hasebe M."/>
            <person name="Maruyama T."/>
            <person name="Minagawa J."/>
            <person name="Obokata J."/>
            <person name="Shigenobu S."/>
        </authorList>
    </citation>
    <scope>NUCLEOTIDE SEQUENCE [LARGE SCALE GENOMIC DNA]</scope>
</reference>
<proteinExistence type="predicted"/>
<gene>
    <name evidence="1" type="ORF">PoB_006908700</name>
</gene>
<evidence type="ECO:0000313" key="1">
    <source>
        <dbReference type="EMBL" id="GFO42582.1"/>
    </source>
</evidence>
<evidence type="ECO:0000313" key="2">
    <source>
        <dbReference type="Proteomes" id="UP000735302"/>
    </source>
</evidence>
<sequence length="99" mass="11376">MHSLLSQTALRDENHTIRVIPALVHYRPDKRIESTVLLGPLSDRKLIRGNHQRSPNKRSGNFRWSAARDQIFQQTEIWGTWADRTGEGRLQCSILEGEG</sequence>
<name>A0AAV4DEC0_9GAST</name>
<organism evidence="1 2">
    <name type="scientific">Plakobranchus ocellatus</name>
    <dbReference type="NCBI Taxonomy" id="259542"/>
    <lineage>
        <taxon>Eukaryota</taxon>
        <taxon>Metazoa</taxon>
        <taxon>Spiralia</taxon>
        <taxon>Lophotrochozoa</taxon>
        <taxon>Mollusca</taxon>
        <taxon>Gastropoda</taxon>
        <taxon>Heterobranchia</taxon>
        <taxon>Euthyneura</taxon>
        <taxon>Panpulmonata</taxon>
        <taxon>Sacoglossa</taxon>
        <taxon>Placobranchoidea</taxon>
        <taxon>Plakobranchidae</taxon>
        <taxon>Plakobranchus</taxon>
    </lineage>
</organism>